<dbReference type="GO" id="GO:0004888">
    <property type="term" value="F:transmembrane signaling receptor activity"/>
    <property type="evidence" value="ECO:0007669"/>
    <property type="project" value="InterPro"/>
</dbReference>
<dbReference type="Pfam" id="PF12729">
    <property type="entry name" value="4HB_MCP_1"/>
    <property type="match status" value="1"/>
</dbReference>
<gene>
    <name evidence="14" type="ORF">ALQ94_100517</name>
</gene>
<evidence type="ECO:0000313" key="15">
    <source>
        <dbReference type="Proteomes" id="UP000277952"/>
    </source>
</evidence>
<accession>A0A3M2X033</accession>
<dbReference type="PROSITE" id="PS50111">
    <property type="entry name" value="CHEMOTAXIS_TRANSDUC_2"/>
    <property type="match status" value="1"/>
</dbReference>
<evidence type="ECO:0000256" key="3">
    <source>
        <dbReference type="ARBA" id="ARBA00022481"/>
    </source>
</evidence>
<comment type="similarity">
    <text evidence="9">Belongs to the methyl-accepting chemotaxis (MCP) protein family.</text>
</comment>
<evidence type="ECO:0000259" key="12">
    <source>
        <dbReference type="PROSITE" id="PS50111"/>
    </source>
</evidence>
<keyword evidence="8 10" id="KW-0807">Transducer</keyword>
<dbReference type="GO" id="GO:0007165">
    <property type="term" value="P:signal transduction"/>
    <property type="evidence" value="ECO:0007669"/>
    <property type="project" value="UniProtKB-KW"/>
</dbReference>
<dbReference type="PROSITE" id="PS50885">
    <property type="entry name" value="HAMP"/>
    <property type="match status" value="1"/>
</dbReference>
<evidence type="ECO:0000256" key="8">
    <source>
        <dbReference type="ARBA" id="ARBA00023224"/>
    </source>
</evidence>
<reference evidence="14 15" key="1">
    <citation type="submission" date="2018-08" db="EMBL/GenBank/DDBJ databases">
        <title>Recombination of ecologically and evolutionarily significant loci maintains genetic cohesion in the Pseudomonas syringae species complex.</title>
        <authorList>
            <person name="Dillon M."/>
            <person name="Thakur S."/>
            <person name="Almeida R.N.D."/>
            <person name="Weir B.S."/>
            <person name="Guttman D.S."/>
        </authorList>
    </citation>
    <scope>NUCLEOTIDE SEQUENCE [LARGE SCALE GENOMIC DNA]</scope>
    <source>
        <strain evidence="14 15">19322</strain>
    </source>
</reference>
<dbReference type="PANTHER" id="PTHR32089">
    <property type="entry name" value="METHYL-ACCEPTING CHEMOTAXIS PROTEIN MCPB"/>
    <property type="match status" value="1"/>
</dbReference>
<dbReference type="Pfam" id="PF00672">
    <property type="entry name" value="HAMP"/>
    <property type="match status" value="1"/>
</dbReference>
<feature type="domain" description="Methyl-accepting transducer" evidence="12">
    <location>
        <begin position="290"/>
        <end position="526"/>
    </location>
</feature>
<dbReference type="InterPro" id="IPR024478">
    <property type="entry name" value="HlyB_4HB_MCP"/>
</dbReference>
<dbReference type="SMART" id="SM00283">
    <property type="entry name" value="MA"/>
    <property type="match status" value="1"/>
</dbReference>
<feature type="domain" description="HAMP" evidence="13">
    <location>
        <begin position="233"/>
        <end position="285"/>
    </location>
</feature>
<dbReference type="InterPro" id="IPR004090">
    <property type="entry name" value="Chemotax_Me-accpt_rcpt"/>
</dbReference>
<evidence type="ECO:0000256" key="5">
    <source>
        <dbReference type="ARBA" id="ARBA00022692"/>
    </source>
</evidence>
<dbReference type="GO" id="GO:0006935">
    <property type="term" value="P:chemotaxis"/>
    <property type="evidence" value="ECO:0007669"/>
    <property type="project" value="UniProtKB-KW"/>
</dbReference>
<evidence type="ECO:0000256" key="6">
    <source>
        <dbReference type="ARBA" id="ARBA00022989"/>
    </source>
</evidence>
<evidence type="ECO:0000256" key="9">
    <source>
        <dbReference type="ARBA" id="ARBA00029447"/>
    </source>
</evidence>
<protein>
    <submittedName>
        <fullName evidence="14">Putative methyl-accepting chemotaxis protein</fullName>
    </submittedName>
</protein>
<evidence type="ECO:0000313" key="14">
    <source>
        <dbReference type="EMBL" id="RML57130.1"/>
    </source>
</evidence>
<keyword evidence="6 11" id="KW-1133">Transmembrane helix</keyword>
<proteinExistence type="inferred from homology"/>
<evidence type="ECO:0000256" key="11">
    <source>
        <dbReference type="SAM" id="Phobius"/>
    </source>
</evidence>
<dbReference type="PANTHER" id="PTHR32089:SF120">
    <property type="entry name" value="METHYL-ACCEPTING CHEMOTAXIS PROTEIN TLPQ"/>
    <property type="match status" value="1"/>
</dbReference>
<dbReference type="Pfam" id="PF00015">
    <property type="entry name" value="MCPsignal"/>
    <property type="match status" value="1"/>
</dbReference>
<dbReference type="InterPro" id="IPR003660">
    <property type="entry name" value="HAMP_dom"/>
</dbReference>
<evidence type="ECO:0000256" key="7">
    <source>
        <dbReference type="ARBA" id="ARBA00023136"/>
    </source>
</evidence>
<dbReference type="InterPro" id="IPR004089">
    <property type="entry name" value="MCPsignal_dom"/>
</dbReference>
<keyword evidence="7 11" id="KW-0472">Membrane</keyword>
<evidence type="ECO:0000256" key="1">
    <source>
        <dbReference type="ARBA" id="ARBA00004651"/>
    </source>
</evidence>
<dbReference type="Gene3D" id="1.10.287.950">
    <property type="entry name" value="Methyl-accepting chemotaxis protein"/>
    <property type="match status" value="1"/>
</dbReference>
<evidence type="ECO:0000256" key="4">
    <source>
        <dbReference type="ARBA" id="ARBA00022500"/>
    </source>
</evidence>
<evidence type="ECO:0000256" key="2">
    <source>
        <dbReference type="ARBA" id="ARBA00022475"/>
    </source>
</evidence>
<organism evidence="14 15">
    <name type="scientific">Pseudomonas amygdali pv. morsprunorum</name>
    <dbReference type="NCBI Taxonomy" id="129138"/>
    <lineage>
        <taxon>Bacteria</taxon>
        <taxon>Pseudomonadati</taxon>
        <taxon>Pseudomonadota</taxon>
        <taxon>Gammaproteobacteria</taxon>
        <taxon>Pseudomonadales</taxon>
        <taxon>Pseudomonadaceae</taxon>
        <taxon>Pseudomonas</taxon>
        <taxon>Pseudomonas amygdali</taxon>
    </lineage>
</organism>
<evidence type="ECO:0000259" key="13">
    <source>
        <dbReference type="PROSITE" id="PS50885"/>
    </source>
</evidence>
<dbReference type="AlphaFoldDB" id="A0A3M2X033"/>
<sequence length="562" mass="60390">MKSPSPVRWPPPYRGDSKGIYKMPIRNIGLNLRALLSFGIICLLLAGVGANAVFKMNGLHESAERLQTDWLPSVRQAGRIETAGLLYRLDARRFVMDDQRQSPESVNKLNGLKNTLLQTADTYGPLVSSPQEEQVWRQVKADALAYSDKIDQLVELSKSKSDSELFVFIRDITSPQAKALQTSIEQLIEVNVKGAEQSGAIADKNYESGLTVTLTLIILAVIITLIVATLFTRSIARPVQALLDSTRRIAEGDLRTTVDITGADELTELQKANATMLSSLKGTIQHIADASGLLASAAEEMSSITQDSTQGIQRQTMETEQAATAVNQMTAAIEEVARNAVAASTSTQACEKSAQTGQDCVGQTIAALEKLSNTVDKTGVEVEGLAHQAQDIAKVVDVIRAIAEQTNLLALNAAIEAARAGEQGRGFAVVADEVRALAHRTQTSTQEIEQMIQSIQKNSSGAVQSMKQSNAETDATLLIAQQAGVAIKEITASISHINERNLMIATASEQQAHVARSVDENLVSIRDLSVQSSSASSQTSTASQELSRLAVDLSRLVARFSV</sequence>
<dbReference type="GO" id="GO:0005886">
    <property type="term" value="C:plasma membrane"/>
    <property type="evidence" value="ECO:0007669"/>
    <property type="project" value="UniProtKB-SubCell"/>
</dbReference>
<keyword evidence="2" id="KW-1003">Cell membrane</keyword>
<dbReference type="PRINTS" id="PR00260">
    <property type="entry name" value="CHEMTRNSDUCR"/>
</dbReference>
<evidence type="ECO:0000256" key="10">
    <source>
        <dbReference type="PROSITE-ProRule" id="PRU00284"/>
    </source>
</evidence>
<comment type="caution">
    <text evidence="14">The sequence shown here is derived from an EMBL/GenBank/DDBJ whole genome shotgun (WGS) entry which is preliminary data.</text>
</comment>
<dbReference type="CDD" id="cd06225">
    <property type="entry name" value="HAMP"/>
    <property type="match status" value="1"/>
</dbReference>
<dbReference type="Proteomes" id="UP000277952">
    <property type="component" value="Unassembled WGS sequence"/>
</dbReference>
<keyword evidence="3" id="KW-0488">Methylation</keyword>
<dbReference type="CDD" id="cd11386">
    <property type="entry name" value="MCP_signal"/>
    <property type="match status" value="1"/>
</dbReference>
<feature type="transmembrane region" description="Helical" evidence="11">
    <location>
        <begin position="210"/>
        <end position="231"/>
    </location>
</feature>
<dbReference type="SUPFAM" id="SSF58104">
    <property type="entry name" value="Methyl-accepting chemotaxis protein (MCP) signaling domain"/>
    <property type="match status" value="1"/>
</dbReference>
<dbReference type="FunFam" id="1.10.287.950:FF:000001">
    <property type="entry name" value="Methyl-accepting chemotaxis sensory transducer"/>
    <property type="match status" value="1"/>
</dbReference>
<dbReference type="EMBL" id="RBNS01000047">
    <property type="protein sequence ID" value="RML57130.1"/>
    <property type="molecule type" value="Genomic_DNA"/>
</dbReference>
<name>A0A3M2X033_PSEA0</name>
<comment type="subcellular location">
    <subcellularLocation>
        <location evidence="1">Cell membrane</location>
        <topology evidence="1">Multi-pass membrane protein</topology>
    </subcellularLocation>
</comment>
<keyword evidence="5 11" id="KW-0812">Transmembrane</keyword>
<keyword evidence="4" id="KW-0145">Chemotaxis</keyword>
<dbReference type="SMART" id="SM00304">
    <property type="entry name" value="HAMP"/>
    <property type="match status" value="1"/>
</dbReference>